<dbReference type="SUPFAM" id="SSF53649">
    <property type="entry name" value="Alkaline phosphatase-like"/>
    <property type="match status" value="1"/>
</dbReference>
<evidence type="ECO:0000259" key="8">
    <source>
        <dbReference type="Pfam" id="PF00884"/>
    </source>
</evidence>
<dbReference type="AlphaFoldDB" id="A0AAN8PRD8"/>
<evidence type="ECO:0000256" key="6">
    <source>
        <dbReference type="ARBA" id="ARBA00023180"/>
    </source>
</evidence>
<keyword evidence="7" id="KW-0732">Signal</keyword>
<dbReference type="EMBL" id="JAZGQO010000010">
    <property type="protein sequence ID" value="KAK6176801.1"/>
    <property type="molecule type" value="Genomic_DNA"/>
</dbReference>
<evidence type="ECO:0000256" key="1">
    <source>
        <dbReference type="ARBA" id="ARBA00001913"/>
    </source>
</evidence>
<dbReference type="PANTHER" id="PTHR10342:SF273">
    <property type="entry name" value="RE14504P"/>
    <property type="match status" value="1"/>
</dbReference>
<accession>A0AAN8PRD8</accession>
<comment type="similarity">
    <text evidence="2">Belongs to the sulfatase family.</text>
</comment>
<dbReference type="GO" id="GO:0046872">
    <property type="term" value="F:metal ion binding"/>
    <property type="evidence" value="ECO:0007669"/>
    <property type="project" value="UniProtKB-KW"/>
</dbReference>
<gene>
    <name evidence="9" type="ORF">SNE40_015033</name>
</gene>
<dbReference type="PANTHER" id="PTHR10342">
    <property type="entry name" value="ARYLSULFATASE"/>
    <property type="match status" value="1"/>
</dbReference>
<keyword evidence="3" id="KW-0479">Metal-binding</keyword>
<dbReference type="InterPro" id="IPR047115">
    <property type="entry name" value="ARSB"/>
</dbReference>
<evidence type="ECO:0000256" key="2">
    <source>
        <dbReference type="ARBA" id="ARBA00008779"/>
    </source>
</evidence>
<reference evidence="9 10" key="1">
    <citation type="submission" date="2024-01" db="EMBL/GenBank/DDBJ databases">
        <title>The genome of the rayed Mediterranean limpet Patella caerulea (Linnaeus, 1758).</title>
        <authorList>
            <person name="Anh-Thu Weber A."/>
            <person name="Halstead-Nussloch G."/>
        </authorList>
    </citation>
    <scope>NUCLEOTIDE SEQUENCE [LARGE SCALE GENOMIC DNA]</scope>
    <source>
        <strain evidence="9">AATW-2023a</strain>
        <tissue evidence="9">Whole specimen</tissue>
    </source>
</reference>
<evidence type="ECO:0000313" key="10">
    <source>
        <dbReference type="Proteomes" id="UP001347796"/>
    </source>
</evidence>
<evidence type="ECO:0000256" key="4">
    <source>
        <dbReference type="ARBA" id="ARBA00022801"/>
    </source>
</evidence>
<keyword evidence="10" id="KW-1185">Reference proteome</keyword>
<dbReference type="CDD" id="cd16029">
    <property type="entry name" value="4-S"/>
    <property type="match status" value="1"/>
</dbReference>
<evidence type="ECO:0000256" key="7">
    <source>
        <dbReference type="SAM" id="SignalP"/>
    </source>
</evidence>
<dbReference type="InterPro" id="IPR017850">
    <property type="entry name" value="Alkaline_phosphatase_core_sf"/>
</dbReference>
<feature type="domain" description="Sulfatase N-terminal" evidence="8">
    <location>
        <begin position="27"/>
        <end position="335"/>
    </location>
</feature>
<dbReference type="InterPro" id="IPR000917">
    <property type="entry name" value="Sulfatase_N"/>
</dbReference>
<keyword evidence="5" id="KW-0106">Calcium</keyword>
<dbReference type="Gene3D" id="3.30.1120.10">
    <property type="match status" value="1"/>
</dbReference>
<dbReference type="Gene3D" id="3.40.720.10">
    <property type="entry name" value="Alkaline Phosphatase, subunit A"/>
    <property type="match status" value="1"/>
</dbReference>
<dbReference type="Proteomes" id="UP001347796">
    <property type="component" value="Unassembled WGS sequence"/>
</dbReference>
<keyword evidence="4" id="KW-0378">Hydrolase</keyword>
<comment type="caution">
    <text evidence="9">The sequence shown here is derived from an EMBL/GenBank/DDBJ whole genome shotgun (WGS) entry which is preliminary data.</text>
</comment>
<sequence>MAFLNKAIFLLVVLSILLVEADSLKQPHIVFIVADDLGWNDVGFRNPSMITPNIDKLAREGVILNQSYVQPVCTPSRSAFMSSVFPFKSGIQHYVLESGQPACSSLNYTFLPQELKKLGYSTHAAGKWHLGFCKWACTPTFRGFDTFFGFYGGGEDHFTHYTGGYLDYRDQFLPATEYKNVFSAMAHTEHAVRAIKNHNQSQPFFLYMPYQVVHAPVQVPKQYEDMYPNVLNEGRRKFCGMVSVLDEGVGNITQALKDAGMYDDTLIIFTADNGGELLGNFANNWPLRAGKHTVYEGGTRGTAFVHGSMLQKTQYTYNGMIHAVDWMPTIISAAGGTPITDRDGMDQWDSLQSGSPSKRSEFVYNLDDFPEPLEGHAAIRMGDMKLIEGYPGRYDGWYLPNNKTKTQKLHMIPYFTGDSPVQLYNVIDDPLEKNEISAQYPEVVAKLQARLAEYRKQMVPADFPPVSPLSNPKYYGDVWSPGFC</sequence>
<feature type="signal peptide" evidence="7">
    <location>
        <begin position="1"/>
        <end position="21"/>
    </location>
</feature>
<name>A0AAN8PRD8_PATCE</name>
<keyword evidence="6" id="KW-0325">Glycoprotein</keyword>
<dbReference type="Pfam" id="PF00884">
    <property type="entry name" value="Sulfatase"/>
    <property type="match status" value="1"/>
</dbReference>
<comment type="cofactor">
    <cofactor evidence="1">
        <name>Ca(2+)</name>
        <dbReference type="ChEBI" id="CHEBI:29108"/>
    </cofactor>
</comment>
<evidence type="ECO:0000313" key="9">
    <source>
        <dbReference type="EMBL" id="KAK6176801.1"/>
    </source>
</evidence>
<proteinExistence type="inferred from homology"/>
<organism evidence="9 10">
    <name type="scientific">Patella caerulea</name>
    <name type="common">Rayed Mediterranean limpet</name>
    <dbReference type="NCBI Taxonomy" id="87958"/>
    <lineage>
        <taxon>Eukaryota</taxon>
        <taxon>Metazoa</taxon>
        <taxon>Spiralia</taxon>
        <taxon>Lophotrochozoa</taxon>
        <taxon>Mollusca</taxon>
        <taxon>Gastropoda</taxon>
        <taxon>Patellogastropoda</taxon>
        <taxon>Patelloidea</taxon>
        <taxon>Patellidae</taxon>
        <taxon>Patella</taxon>
    </lineage>
</organism>
<dbReference type="InterPro" id="IPR024607">
    <property type="entry name" value="Sulfatase_CS"/>
</dbReference>
<evidence type="ECO:0000256" key="3">
    <source>
        <dbReference type="ARBA" id="ARBA00022723"/>
    </source>
</evidence>
<evidence type="ECO:0000256" key="5">
    <source>
        <dbReference type="ARBA" id="ARBA00022837"/>
    </source>
</evidence>
<dbReference type="PROSITE" id="PS00149">
    <property type="entry name" value="SULFATASE_2"/>
    <property type="match status" value="1"/>
</dbReference>
<dbReference type="GO" id="GO:0008484">
    <property type="term" value="F:sulfuric ester hydrolase activity"/>
    <property type="evidence" value="ECO:0007669"/>
    <property type="project" value="InterPro"/>
</dbReference>
<protein>
    <recommendedName>
        <fullName evidence="8">Sulfatase N-terminal domain-containing protein</fullName>
    </recommendedName>
</protein>
<feature type="chain" id="PRO_5042914085" description="Sulfatase N-terminal domain-containing protein" evidence="7">
    <location>
        <begin position="22"/>
        <end position="484"/>
    </location>
</feature>